<keyword evidence="3" id="KW-1185">Reference proteome</keyword>
<proteinExistence type="predicted"/>
<accession>A0A9P5Z4V2</accession>
<dbReference type="EMBL" id="MU155190">
    <property type="protein sequence ID" value="KAF9480703.1"/>
    <property type="molecule type" value="Genomic_DNA"/>
</dbReference>
<evidence type="ECO:0000313" key="3">
    <source>
        <dbReference type="Proteomes" id="UP000807469"/>
    </source>
</evidence>
<name>A0A9P5Z4V2_9AGAR</name>
<evidence type="ECO:0000259" key="1">
    <source>
        <dbReference type="Pfam" id="PF10551"/>
    </source>
</evidence>
<dbReference type="AlphaFoldDB" id="A0A9P5Z4V2"/>
<dbReference type="InterPro" id="IPR018289">
    <property type="entry name" value="MULE_transposase_dom"/>
</dbReference>
<sequence>MDVFRCSGWIHITIMDGGSDALVKFKHDNQHIPYWNIDVPEETQQFVRDNLDLSPTQLWDKILEKHADELPKFPRKSIYKIWHQMSSKKWTRDPNEMESVRILLDEFSKKPGASPTASDISSLEVIPLPDEEGFTAIAFCLPEILRKWGSQIREISLDSTFKTNGSNFEVYALLGEVSGSGCPLAYLLIQSSLDGTPGGKERYIQALLSHLRTKWNLKAIITLSDKDFSEINAFRAQFPEAKHQLCFWHALRAIKIRLSVILRRPKFYDVKEAKMEFDFIDEMFVPIGQETCPSSVSRFHFA</sequence>
<dbReference type="Proteomes" id="UP000807469">
    <property type="component" value="Unassembled WGS sequence"/>
</dbReference>
<protein>
    <recommendedName>
        <fullName evidence="1">MULE transposase domain-containing protein</fullName>
    </recommendedName>
</protein>
<reference evidence="2" key="1">
    <citation type="submission" date="2020-11" db="EMBL/GenBank/DDBJ databases">
        <authorList>
            <consortium name="DOE Joint Genome Institute"/>
            <person name="Ahrendt S."/>
            <person name="Riley R."/>
            <person name="Andreopoulos W."/>
            <person name="Labutti K."/>
            <person name="Pangilinan J."/>
            <person name="Ruiz-Duenas F.J."/>
            <person name="Barrasa J.M."/>
            <person name="Sanchez-Garcia M."/>
            <person name="Camarero S."/>
            <person name="Miyauchi S."/>
            <person name="Serrano A."/>
            <person name="Linde D."/>
            <person name="Babiker R."/>
            <person name="Drula E."/>
            <person name="Ayuso-Fernandez I."/>
            <person name="Pacheco R."/>
            <person name="Padilla G."/>
            <person name="Ferreira P."/>
            <person name="Barriuso J."/>
            <person name="Kellner H."/>
            <person name="Castanera R."/>
            <person name="Alfaro M."/>
            <person name="Ramirez L."/>
            <person name="Pisabarro A.G."/>
            <person name="Kuo A."/>
            <person name="Tritt A."/>
            <person name="Lipzen A."/>
            <person name="He G."/>
            <person name="Yan M."/>
            <person name="Ng V."/>
            <person name="Cullen D."/>
            <person name="Martin F."/>
            <person name="Rosso M.-N."/>
            <person name="Henrissat B."/>
            <person name="Hibbett D."/>
            <person name="Martinez A.T."/>
            <person name="Grigoriev I.V."/>
        </authorList>
    </citation>
    <scope>NUCLEOTIDE SEQUENCE</scope>
    <source>
        <strain evidence="2">CIRM-BRFM 674</strain>
    </source>
</reference>
<evidence type="ECO:0000313" key="2">
    <source>
        <dbReference type="EMBL" id="KAF9480703.1"/>
    </source>
</evidence>
<dbReference type="Pfam" id="PF10551">
    <property type="entry name" value="MULE"/>
    <property type="match status" value="1"/>
</dbReference>
<dbReference type="OrthoDB" id="2437251at2759"/>
<organism evidence="2 3">
    <name type="scientific">Pholiota conissans</name>
    <dbReference type="NCBI Taxonomy" id="109636"/>
    <lineage>
        <taxon>Eukaryota</taxon>
        <taxon>Fungi</taxon>
        <taxon>Dikarya</taxon>
        <taxon>Basidiomycota</taxon>
        <taxon>Agaricomycotina</taxon>
        <taxon>Agaricomycetes</taxon>
        <taxon>Agaricomycetidae</taxon>
        <taxon>Agaricales</taxon>
        <taxon>Agaricineae</taxon>
        <taxon>Strophariaceae</taxon>
        <taxon>Pholiota</taxon>
    </lineage>
</organism>
<feature type="domain" description="MULE transposase" evidence="1">
    <location>
        <begin position="155"/>
        <end position="251"/>
    </location>
</feature>
<comment type="caution">
    <text evidence="2">The sequence shown here is derived from an EMBL/GenBank/DDBJ whole genome shotgun (WGS) entry which is preliminary data.</text>
</comment>
<gene>
    <name evidence="2" type="ORF">BDN70DRAFT_804773</name>
</gene>